<accession>A0AAV6IMM4</accession>
<organism evidence="2 3">
    <name type="scientific">Rhododendron griersonianum</name>
    <dbReference type="NCBI Taxonomy" id="479676"/>
    <lineage>
        <taxon>Eukaryota</taxon>
        <taxon>Viridiplantae</taxon>
        <taxon>Streptophyta</taxon>
        <taxon>Embryophyta</taxon>
        <taxon>Tracheophyta</taxon>
        <taxon>Spermatophyta</taxon>
        <taxon>Magnoliopsida</taxon>
        <taxon>eudicotyledons</taxon>
        <taxon>Gunneridae</taxon>
        <taxon>Pentapetalae</taxon>
        <taxon>asterids</taxon>
        <taxon>Ericales</taxon>
        <taxon>Ericaceae</taxon>
        <taxon>Ericoideae</taxon>
        <taxon>Rhodoreae</taxon>
        <taxon>Rhododendron</taxon>
    </lineage>
</organism>
<keyword evidence="3" id="KW-1185">Reference proteome</keyword>
<evidence type="ECO:0000313" key="3">
    <source>
        <dbReference type="Proteomes" id="UP000823749"/>
    </source>
</evidence>
<gene>
    <name evidence="2" type="ORF">RHGRI_029713</name>
</gene>
<dbReference type="Pfam" id="PF10551">
    <property type="entry name" value="MULE"/>
    <property type="match status" value="1"/>
</dbReference>
<sequence>MHNQFQSERKELKDVDAKGAVGYLTYLLRSRMTFYLLFFKNTVNENDRLEALFWKDGRSRMDYATFDDVLVFDTTYWTNAYKKHFVILVGVSNHFTTTIFGCALLSKEMEETYNWVLATFEESMDGKRPISVVIDEDLTMCNAIRKYF</sequence>
<dbReference type="InterPro" id="IPR018289">
    <property type="entry name" value="MULE_transposase_dom"/>
</dbReference>
<comment type="caution">
    <text evidence="2">The sequence shown here is derived from an EMBL/GenBank/DDBJ whole genome shotgun (WGS) entry which is preliminary data.</text>
</comment>
<evidence type="ECO:0000313" key="2">
    <source>
        <dbReference type="EMBL" id="KAG5529130.1"/>
    </source>
</evidence>
<dbReference type="AlphaFoldDB" id="A0AAV6IMM4"/>
<reference evidence="2" key="1">
    <citation type="submission" date="2020-08" db="EMBL/GenBank/DDBJ databases">
        <title>Plant Genome Project.</title>
        <authorList>
            <person name="Zhang R.-G."/>
        </authorList>
    </citation>
    <scope>NUCLEOTIDE SEQUENCE</scope>
    <source>
        <strain evidence="2">WSP0</strain>
        <tissue evidence="2">Leaf</tissue>
    </source>
</reference>
<dbReference type="PANTHER" id="PTHR47718">
    <property type="entry name" value="OS01G0519700 PROTEIN"/>
    <property type="match status" value="1"/>
</dbReference>
<protein>
    <recommendedName>
        <fullName evidence="1">MULE transposase domain-containing protein</fullName>
    </recommendedName>
</protein>
<evidence type="ECO:0000259" key="1">
    <source>
        <dbReference type="Pfam" id="PF10551"/>
    </source>
</evidence>
<dbReference type="EMBL" id="JACTNZ010000010">
    <property type="protein sequence ID" value="KAG5529130.1"/>
    <property type="molecule type" value="Genomic_DNA"/>
</dbReference>
<proteinExistence type="predicted"/>
<dbReference type="PANTHER" id="PTHR47718:SF13">
    <property type="entry name" value="OS09G0290500 PROTEIN"/>
    <property type="match status" value="1"/>
</dbReference>
<feature type="domain" description="MULE transposase" evidence="1">
    <location>
        <begin position="69"/>
        <end position="148"/>
    </location>
</feature>
<name>A0AAV6IMM4_9ERIC</name>
<dbReference type="Proteomes" id="UP000823749">
    <property type="component" value="Chromosome 10"/>
</dbReference>